<keyword evidence="11 15" id="KW-1133">Transmembrane helix</keyword>
<evidence type="ECO:0000256" key="12">
    <source>
        <dbReference type="ARBA" id="ARBA00023012"/>
    </source>
</evidence>
<evidence type="ECO:0000256" key="4">
    <source>
        <dbReference type="ARBA" id="ARBA00022475"/>
    </source>
</evidence>
<dbReference type="AlphaFoldDB" id="A0A410WVT9"/>
<dbReference type="InterPro" id="IPR004358">
    <property type="entry name" value="Sig_transdc_His_kin-like_C"/>
</dbReference>
<dbReference type="Proteomes" id="UP001527202">
    <property type="component" value="Unassembled WGS sequence"/>
</dbReference>
<dbReference type="GeneID" id="95375612"/>
<dbReference type="SUPFAM" id="SSF158472">
    <property type="entry name" value="HAMP domain-like"/>
    <property type="match status" value="1"/>
</dbReference>
<dbReference type="CDD" id="cd00075">
    <property type="entry name" value="HATPase"/>
    <property type="match status" value="1"/>
</dbReference>
<evidence type="ECO:0000256" key="8">
    <source>
        <dbReference type="ARBA" id="ARBA00022741"/>
    </source>
</evidence>
<dbReference type="GO" id="GO:0000155">
    <property type="term" value="F:phosphorelay sensor kinase activity"/>
    <property type="evidence" value="ECO:0007669"/>
    <property type="project" value="InterPro"/>
</dbReference>
<dbReference type="Pfam" id="PF02518">
    <property type="entry name" value="HATPase_c"/>
    <property type="match status" value="1"/>
</dbReference>
<keyword evidence="14" id="KW-0175">Coiled coil</keyword>
<dbReference type="InterPro" id="IPR005467">
    <property type="entry name" value="His_kinase_dom"/>
</dbReference>
<comment type="subcellular location">
    <subcellularLocation>
        <location evidence="2">Cell membrane</location>
        <topology evidence="2">Multi-pass membrane protein</topology>
    </subcellularLocation>
</comment>
<accession>A0A410WVT9</accession>
<evidence type="ECO:0000313" key="19">
    <source>
        <dbReference type="EMBL" id="QAV18433.1"/>
    </source>
</evidence>
<keyword evidence="4" id="KW-1003">Cell membrane</keyword>
<evidence type="ECO:0000256" key="1">
    <source>
        <dbReference type="ARBA" id="ARBA00000085"/>
    </source>
</evidence>
<feature type="domain" description="Histidine kinase" evidence="16">
    <location>
        <begin position="264"/>
        <end position="492"/>
    </location>
</feature>
<dbReference type="InterPro" id="IPR036890">
    <property type="entry name" value="HATPase_C_sf"/>
</dbReference>
<evidence type="ECO:0000313" key="21">
    <source>
        <dbReference type="Proteomes" id="UP001527202"/>
    </source>
</evidence>
<dbReference type="PROSITE" id="PS50885">
    <property type="entry name" value="HAMP"/>
    <property type="match status" value="1"/>
</dbReference>
<feature type="transmembrane region" description="Helical" evidence="15">
    <location>
        <begin position="173"/>
        <end position="196"/>
    </location>
</feature>
<evidence type="ECO:0000256" key="5">
    <source>
        <dbReference type="ARBA" id="ARBA00022553"/>
    </source>
</evidence>
<dbReference type="EMBL" id="CP026520">
    <property type="protein sequence ID" value="QAV18433.1"/>
    <property type="molecule type" value="Genomic_DNA"/>
</dbReference>
<keyword evidence="9 19" id="KW-0418">Kinase</keyword>
<dbReference type="Pfam" id="PF00672">
    <property type="entry name" value="HAMP"/>
    <property type="match status" value="1"/>
</dbReference>
<dbReference type="InterPro" id="IPR050398">
    <property type="entry name" value="HssS/ArlS-like"/>
</dbReference>
<keyword evidence="8" id="KW-0547">Nucleotide-binding</keyword>
<evidence type="ECO:0000256" key="13">
    <source>
        <dbReference type="ARBA" id="ARBA00023136"/>
    </source>
</evidence>
<dbReference type="EC" id="2.7.13.3" evidence="3"/>
<evidence type="ECO:0000259" key="16">
    <source>
        <dbReference type="PROSITE" id="PS50109"/>
    </source>
</evidence>
<dbReference type="InterPro" id="IPR003594">
    <property type="entry name" value="HATPase_dom"/>
</dbReference>
<name>A0A410WVT9_9BACL</name>
<dbReference type="RefSeq" id="WP_042228278.1">
    <property type="nucleotide sequence ID" value="NZ_CP026520.1"/>
</dbReference>
<feature type="coiled-coil region" evidence="14">
    <location>
        <begin position="237"/>
        <end position="264"/>
    </location>
</feature>
<evidence type="ECO:0000256" key="7">
    <source>
        <dbReference type="ARBA" id="ARBA00022692"/>
    </source>
</evidence>
<dbReference type="InterPro" id="IPR036097">
    <property type="entry name" value="HisK_dim/P_sf"/>
</dbReference>
<keyword evidence="5" id="KW-0597">Phosphoprotein</keyword>
<evidence type="ECO:0000256" key="2">
    <source>
        <dbReference type="ARBA" id="ARBA00004651"/>
    </source>
</evidence>
<dbReference type="EMBL" id="JAMDMJ010000001">
    <property type="protein sequence ID" value="MCY9594315.1"/>
    <property type="molecule type" value="Genomic_DNA"/>
</dbReference>
<evidence type="ECO:0000256" key="15">
    <source>
        <dbReference type="SAM" id="Phobius"/>
    </source>
</evidence>
<dbReference type="Gene3D" id="6.10.340.10">
    <property type="match status" value="1"/>
</dbReference>
<organism evidence="19 20">
    <name type="scientific">Paenibacillus chitinolyticus</name>
    <dbReference type="NCBI Taxonomy" id="79263"/>
    <lineage>
        <taxon>Bacteria</taxon>
        <taxon>Bacillati</taxon>
        <taxon>Bacillota</taxon>
        <taxon>Bacilli</taxon>
        <taxon>Bacillales</taxon>
        <taxon>Paenibacillaceae</taxon>
        <taxon>Paenibacillus</taxon>
    </lineage>
</organism>
<dbReference type="SUPFAM" id="SSF55874">
    <property type="entry name" value="ATPase domain of HSP90 chaperone/DNA topoisomerase II/histidine kinase"/>
    <property type="match status" value="1"/>
</dbReference>
<dbReference type="Gene3D" id="3.30.565.10">
    <property type="entry name" value="Histidine kinase-like ATPase, C-terminal domain"/>
    <property type="match status" value="1"/>
</dbReference>
<reference evidence="19 20" key="1">
    <citation type="submission" date="2018-01" db="EMBL/GenBank/DDBJ databases">
        <title>The whole genome sequencing and assembly of Paenibacillus chitinolyticus KCCM 41400 strain.</title>
        <authorList>
            <person name="Kim J.-Y."/>
            <person name="Park M.-K."/>
            <person name="Lee Y.-J."/>
            <person name="Yi H."/>
            <person name="Bahn Y.-S."/>
            <person name="Kim J.F."/>
            <person name="Lee D.-W."/>
        </authorList>
    </citation>
    <scope>NUCLEOTIDE SEQUENCE [LARGE SCALE GENOMIC DNA]</scope>
    <source>
        <strain evidence="19 20">KCCM 41400</strain>
    </source>
</reference>
<keyword evidence="10" id="KW-0067">ATP-binding</keyword>
<dbReference type="PROSITE" id="PS50109">
    <property type="entry name" value="HIS_KIN"/>
    <property type="match status" value="1"/>
</dbReference>
<gene>
    <name evidence="18" type="ORF">M5X16_00795</name>
    <name evidence="19" type="ORF">PC41400_12405</name>
</gene>
<dbReference type="SMART" id="SM00387">
    <property type="entry name" value="HATPase_c"/>
    <property type="match status" value="1"/>
</dbReference>
<dbReference type="PANTHER" id="PTHR45528">
    <property type="entry name" value="SENSOR HISTIDINE KINASE CPXA"/>
    <property type="match status" value="1"/>
</dbReference>
<evidence type="ECO:0000313" key="18">
    <source>
        <dbReference type="EMBL" id="MCY9594315.1"/>
    </source>
</evidence>
<feature type="domain" description="HAMP" evidence="17">
    <location>
        <begin position="198"/>
        <end position="249"/>
    </location>
</feature>
<evidence type="ECO:0000259" key="17">
    <source>
        <dbReference type="PROSITE" id="PS50885"/>
    </source>
</evidence>
<sequence length="503" mass="56267">MSIRARLLASFTLLLVATVLLFTAAAFIVTTAVTGDVRGISSFYNVHLRLKPLTTEQETLFLDLKHLAKTKSEELLVPDIYKEYDFQLKVAKASLLIRKGSGSAFISPALAENQPEAVLPPYEAENVHMRSTLQTGKNFFGYAKYDFRFADGEQGRLFVFREVSPFAVLMSKLLPLFVSVLFLLLVGSNIYIYLFLTRRMIRPLNLLRASAARIQRGDLRFRIEPGEDEIGQVSAAFEEMRGKLQESEELQKQYESNRKELIANISHDLKTPLSAIRGYVEGIRDGVADTPDKLESYVDIIYSKAEEMDHLIEELFLYSRLDLNKVPFALQEVDLTRFVADVVYELRFELEKEGVGLETGGHSAGPLHVRIDPMHMKRVVNNVVGNSLKFMEGPHKTIAFDLRRDGAAAVLEITDNGPGIDPAALTHVFDRFYRAETSRNRESGGQGLGLAIAKQIVDNHGGSICAENASESASTRHPQTGTRIVIRLPLLKGNHTDEKNSDH</sequence>
<proteinExistence type="predicted"/>
<dbReference type="OrthoDB" id="335833at2"/>
<dbReference type="PANTHER" id="PTHR45528:SF1">
    <property type="entry name" value="SENSOR HISTIDINE KINASE CPXA"/>
    <property type="match status" value="1"/>
</dbReference>
<evidence type="ECO:0000256" key="10">
    <source>
        <dbReference type="ARBA" id="ARBA00022840"/>
    </source>
</evidence>
<dbReference type="GO" id="GO:0005886">
    <property type="term" value="C:plasma membrane"/>
    <property type="evidence" value="ECO:0007669"/>
    <property type="project" value="UniProtKB-SubCell"/>
</dbReference>
<dbReference type="Gene3D" id="1.10.287.130">
    <property type="match status" value="1"/>
</dbReference>
<dbReference type="InterPro" id="IPR003660">
    <property type="entry name" value="HAMP_dom"/>
</dbReference>
<dbReference type="GO" id="GO:0005524">
    <property type="term" value="F:ATP binding"/>
    <property type="evidence" value="ECO:0007669"/>
    <property type="project" value="UniProtKB-KW"/>
</dbReference>
<protein>
    <recommendedName>
        <fullName evidence="3">histidine kinase</fullName>
        <ecNumber evidence="3">2.7.13.3</ecNumber>
    </recommendedName>
</protein>
<keyword evidence="6" id="KW-0808">Transferase</keyword>
<dbReference type="CDD" id="cd00082">
    <property type="entry name" value="HisKA"/>
    <property type="match status" value="1"/>
</dbReference>
<keyword evidence="12" id="KW-0902">Two-component regulatory system</keyword>
<evidence type="ECO:0000256" key="14">
    <source>
        <dbReference type="SAM" id="Coils"/>
    </source>
</evidence>
<dbReference type="InterPro" id="IPR003661">
    <property type="entry name" value="HisK_dim/P_dom"/>
</dbReference>
<dbReference type="FunFam" id="3.30.565.10:FF:000006">
    <property type="entry name" value="Sensor histidine kinase WalK"/>
    <property type="match status" value="1"/>
</dbReference>
<keyword evidence="21" id="KW-1185">Reference proteome</keyword>
<dbReference type="SUPFAM" id="SSF47384">
    <property type="entry name" value="Homodimeric domain of signal transducing histidine kinase"/>
    <property type="match status" value="1"/>
</dbReference>
<dbReference type="SMART" id="SM00304">
    <property type="entry name" value="HAMP"/>
    <property type="match status" value="1"/>
</dbReference>
<evidence type="ECO:0000256" key="3">
    <source>
        <dbReference type="ARBA" id="ARBA00012438"/>
    </source>
</evidence>
<dbReference type="PRINTS" id="PR00344">
    <property type="entry name" value="BCTRLSENSOR"/>
</dbReference>
<dbReference type="SMART" id="SM00388">
    <property type="entry name" value="HisKA"/>
    <property type="match status" value="1"/>
</dbReference>
<dbReference type="FunFam" id="1.10.287.130:FF:000001">
    <property type="entry name" value="Two-component sensor histidine kinase"/>
    <property type="match status" value="1"/>
</dbReference>
<evidence type="ECO:0000313" key="20">
    <source>
        <dbReference type="Proteomes" id="UP000288943"/>
    </source>
</evidence>
<comment type="catalytic activity">
    <reaction evidence="1">
        <text>ATP + protein L-histidine = ADP + protein N-phospho-L-histidine.</text>
        <dbReference type="EC" id="2.7.13.3"/>
    </reaction>
</comment>
<dbReference type="Proteomes" id="UP000288943">
    <property type="component" value="Chromosome"/>
</dbReference>
<dbReference type="CDD" id="cd06225">
    <property type="entry name" value="HAMP"/>
    <property type="match status" value="1"/>
</dbReference>
<evidence type="ECO:0000256" key="6">
    <source>
        <dbReference type="ARBA" id="ARBA00022679"/>
    </source>
</evidence>
<reference evidence="18 21" key="2">
    <citation type="submission" date="2022-05" db="EMBL/GenBank/DDBJ databases">
        <title>Genome Sequencing of Bee-Associated Microbes.</title>
        <authorList>
            <person name="Dunlap C."/>
        </authorList>
    </citation>
    <scope>NUCLEOTIDE SEQUENCE [LARGE SCALE GENOMIC DNA]</scope>
    <source>
        <strain evidence="18 21">NRRL B-23120</strain>
    </source>
</reference>
<keyword evidence="13 15" id="KW-0472">Membrane</keyword>
<evidence type="ECO:0000256" key="9">
    <source>
        <dbReference type="ARBA" id="ARBA00022777"/>
    </source>
</evidence>
<evidence type="ECO:0000256" key="11">
    <source>
        <dbReference type="ARBA" id="ARBA00022989"/>
    </source>
</evidence>
<dbReference type="KEGG" id="pchi:PC41400_12405"/>
<dbReference type="Pfam" id="PF00512">
    <property type="entry name" value="HisKA"/>
    <property type="match status" value="1"/>
</dbReference>
<keyword evidence="7 15" id="KW-0812">Transmembrane</keyword>